<name>A0AAW1Q591_9CHLO</name>
<proteinExistence type="predicted"/>
<evidence type="ECO:0000313" key="3">
    <source>
        <dbReference type="EMBL" id="KAK9815738.1"/>
    </source>
</evidence>
<protein>
    <submittedName>
        <fullName evidence="3">Uncharacterized protein</fullName>
    </submittedName>
</protein>
<keyword evidence="1" id="KW-0175">Coiled coil</keyword>
<gene>
    <name evidence="3" type="ORF">WJX72_008752</name>
</gene>
<accession>A0AAW1Q591</accession>
<reference evidence="3 4" key="1">
    <citation type="journal article" date="2024" name="Nat. Commun.">
        <title>Phylogenomics reveals the evolutionary origins of lichenization in chlorophyte algae.</title>
        <authorList>
            <person name="Puginier C."/>
            <person name="Libourel C."/>
            <person name="Otte J."/>
            <person name="Skaloud P."/>
            <person name="Haon M."/>
            <person name="Grisel S."/>
            <person name="Petersen M."/>
            <person name="Berrin J.G."/>
            <person name="Delaux P.M."/>
            <person name="Dal Grande F."/>
            <person name="Keller J."/>
        </authorList>
    </citation>
    <scope>NUCLEOTIDE SEQUENCE [LARGE SCALE GENOMIC DNA]</scope>
    <source>
        <strain evidence="3 4">SAG 2043</strain>
    </source>
</reference>
<evidence type="ECO:0000256" key="1">
    <source>
        <dbReference type="SAM" id="Coils"/>
    </source>
</evidence>
<comment type="caution">
    <text evidence="3">The sequence shown here is derived from an EMBL/GenBank/DDBJ whole genome shotgun (WGS) entry which is preliminary data.</text>
</comment>
<keyword evidence="4" id="KW-1185">Reference proteome</keyword>
<evidence type="ECO:0000256" key="2">
    <source>
        <dbReference type="SAM" id="MobiDB-lite"/>
    </source>
</evidence>
<organism evidence="3 4">
    <name type="scientific">[Myrmecia] bisecta</name>
    <dbReference type="NCBI Taxonomy" id="41462"/>
    <lineage>
        <taxon>Eukaryota</taxon>
        <taxon>Viridiplantae</taxon>
        <taxon>Chlorophyta</taxon>
        <taxon>core chlorophytes</taxon>
        <taxon>Trebouxiophyceae</taxon>
        <taxon>Trebouxiales</taxon>
        <taxon>Trebouxiaceae</taxon>
        <taxon>Myrmecia</taxon>
    </lineage>
</organism>
<dbReference type="AlphaFoldDB" id="A0AAW1Q591"/>
<sequence length="100" mass="10646">MEDKAGVKAPPAGGPGRHPGRLCATAEDDEELEMLRGELQRTQAQLKQAQQQASLGSSELDHLQGMAAQSLANMDAYEETRAQLELLRHPSAAGKAVPGK</sequence>
<feature type="coiled-coil region" evidence="1">
    <location>
        <begin position="25"/>
        <end position="87"/>
    </location>
</feature>
<dbReference type="EMBL" id="JALJOR010000006">
    <property type="protein sequence ID" value="KAK9815738.1"/>
    <property type="molecule type" value="Genomic_DNA"/>
</dbReference>
<dbReference type="Proteomes" id="UP001489004">
    <property type="component" value="Unassembled WGS sequence"/>
</dbReference>
<feature type="region of interest" description="Disordered" evidence="2">
    <location>
        <begin position="1"/>
        <end position="22"/>
    </location>
</feature>
<evidence type="ECO:0000313" key="4">
    <source>
        <dbReference type="Proteomes" id="UP001489004"/>
    </source>
</evidence>